<dbReference type="PANTHER" id="PTHR11615">
    <property type="entry name" value="NITRATE, FORMATE, IRON DEHYDROGENASE"/>
    <property type="match status" value="1"/>
</dbReference>
<dbReference type="NCBIfam" id="TIGR02512">
    <property type="entry name" value="FeFe_hydrog_A"/>
    <property type="match status" value="1"/>
</dbReference>
<dbReference type="AlphaFoldDB" id="A0A0F9MWM8"/>
<dbReference type="InterPro" id="IPR009016">
    <property type="entry name" value="Fe_hydrogenase"/>
</dbReference>
<keyword evidence="4" id="KW-0004">4Fe-4S</keyword>
<keyword evidence="12" id="KW-0472">Membrane</keyword>
<dbReference type="InterPro" id="IPR013352">
    <property type="entry name" value="Fe_hydrogenase_subset"/>
</dbReference>
<dbReference type="InterPro" id="IPR036991">
    <property type="entry name" value="Fe_hydrogenase_ssu_sf"/>
</dbReference>
<dbReference type="Gene3D" id="3.10.20.740">
    <property type="match status" value="1"/>
</dbReference>
<evidence type="ECO:0000256" key="3">
    <source>
        <dbReference type="ARBA" id="ARBA00005404"/>
    </source>
</evidence>
<dbReference type="Gene3D" id="3.30.70.20">
    <property type="match status" value="1"/>
</dbReference>
<evidence type="ECO:0000256" key="4">
    <source>
        <dbReference type="ARBA" id="ARBA00022485"/>
    </source>
</evidence>
<accession>A0A0F9MWM8</accession>
<protein>
    <recommendedName>
        <fullName evidence="18">Ferredoxin hydrogenase</fullName>
    </recommendedName>
</protein>
<evidence type="ECO:0000256" key="1">
    <source>
        <dbReference type="ARBA" id="ARBA00001966"/>
    </source>
</evidence>
<dbReference type="InterPro" id="IPR004108">
    <property type="entry name" value="Fe_hydrogenase_lsu_C"/>
</dbReference>
<dbReference type="EMBL" id="LAZR01008087">
    <property type="protein sequence ID" value="KKM81045.1"/>
    <property type="molecule type" value="Genomic_DNA"/>
</dbReference>
<evidence type="ECO:0000259" key="16">
    <source>
        <dbReference type="PROSITE" id="PS51839"/>
    </source>
</evidence>
<reference evidence="17" key="1">
    <citation type="journal article" date="2015" name="Nature">
        <title>Complex archaea that bridge the gap between prokaryotes and eukaryotes.</title>
        <authorList>
            <person name="Spang A."/>
            <person name="Saw J.H."/>
            <person name="Jorgensen S.L."/>
            <person name="Zaremba-Niedzwiedzka K."/>
            <person name="Martijn J."/>
            <person name="Lind A.E."/>
            <person name="van Eijk R."/>
            <person name="Schleper C."/>
            <person name="Guy L."/>
            <person name="Ettema T.J."/>
        </authorList>
    </citation>
    <scope>NUCLEOTIDE SEQUENCE</scope>
</reference>
<dbReference type="CDD" id="cd00207">
    <property type="entry name" value="fer2"/>
    <property type="match status" value="1"/>
</dbReference>
<organism evidence="17">
    <name type="scientific">marine sediment metagenome</name>
    <dbReference type="NCBI Taxonomy" id="412755"/>
    <lineage>
        <taxon>unclassified sequences</taxon>
        <taxon>metagenomes</taxon>
        <taxon>ecological metagenomes</taxon>
    </lineage>
</organism>
<sequence length="585" mass="65511">MNQKKQINLTIDGQKVTVDEGTSVMRAAENMGVRIPRLCYHPLLSLEGSCRVCIVQIKGFDYFLTSCSHQVEEGMEVLTNSPDIREARRDIVELILDNHPKECQLCERDGNCELQNLAYSMGVRERLFEGKRKKHKIEDSSRSVVRDAEKCILCARCVRVCKEVQGVHNLSQHGRGFDTVVMPFDGANMDDSVCIQCGQCINACPTAAFLEKRHTDRVWKALNDPNKLVIAQTAPSIRAAMGEGFGYEPGTYVTGKMVTALKKLGFDMVFDTNFGADMTIIEESSELIRRLNAKENLPLLTSCSPGWINFMEKFYPELIPNASTCRSPMQMVSALTKTYFAKKIGRDPKDIFMVAVMPCVAKKFEIERPEHILDGEPLTDAVLTTRELNWMIKSYGIEFKKLEDSEFDNPLGESTGGGDIFGTTGGVMEAALRCAFETITKRKLDKVEFKDVRAVEGLRESEIEIDGLKLNVAVANSLTNAKFLLDKIIKKEKQFHIVEIMACPGGCIGGGGQPYPPKGYETLDKKLFALRAKALYDIDSKKKHRIASENESIKTIYKEFLGEPGSELAHKVLHTQYQARFPRGI</sequence>
<evidence type="ECO:0000259" key="14">
    <source>
        <dbReference type="PROSITE" id="PS51085"/>
    </source>
</evidence>
<evidence type="ECO:0000313" key="17">
    <source>
        <dbReference type="EMBL" id="KKM81045.1"/>
    </source>
</evidence>
<dbReference type="PROSITE" id="PS51085">
    <property type="entry name" value="2FE2S_FER_2"/>
    <property type="match status" value="1"/>
</dbReference>
<dbReference type="InterPro" id="IPR050340">
    <property type="entry name" value="Cytosolic_Fe-S_CAF"/>
</dbReference>
<dbReference type="PROSITE" id="PS51839">
    <property type="entry name" value="4FE4S_HC3"/>
    <property type="match status" value="1"/>
</dbReference>
<dbReference type="GO" id="GO:0005506">
    <property type="term" value="F:iron ion binding"/>
    <property type="evidence" value="ECO:0007669"/>
    <property type="project" value="InterPro"/>
</dbReference>
<comment type="caution">
    <text evidence="17">The sequence shown here is derived from an EMBL/GenBank/DDBJ whole genome shotgun (WGS) entry which is preliminary data.</text>
</comment>
<dbReference type="InterPro" id="IPR001041">
    <property type="entry name" value="2Fe-2S_ferredoxin-type"/>
</dbReference>
<comment type="cofactor">
    <cofactor evidence="13">
        <name>[2Fe-2S] cluster</name>
        <dbReference type="ChEBI" id="CHEBI:190135"/>
    </cofactor>
</comment>
<dbReference type="Pfam" id="PF13510">
    <property type="entry name" value="Fer2_4"/>
    <property type="match status" value="1"/>
</dbReference>
<dbReference type="NCBIfam" id="NF040763">
    <property type="entry name" value="FeFe_hydrog_A6"/>
    <property type="match status" value="1"/>
</dbReference>
<keyword evidence="10" id="KW-0411">Iron-sulfur</keyword>
<evidence type="ECO:0000256" key="12">
    <source>
        <dbReference type="ARBA" id="ARBA00023136"/>
    </source>
</evidence>
<proteinExistence type="inferred from homology"/>
<evidence type="ECO:0000256" key="8">
    <source>
        <dbReference type="ARBA" id="ARBA00022967"/>
    </source>
</evidence>
<evidence type="ECO:0000256" key="11">
    <source>
        <dbReference type="ARBA" id="ARBA00023027"/>
    </source>
</evidence>
<evidence type="ECO:0000256" key="5">
    <source>
        <dbReference type="ARBA" id="ARBA00022714"/>
    </source>
</evidence>
<evidence type="ECO:0000256" key="6">
    <source>
        <dbReference type="ARBA" id="ARBA00022723"/>
    </source>
</evidence>
<dbReference type="Gene3D" id="4.10.260.20">
    <property type="entry name" value="Iron hydrogenase, small subunit"/>
    <property type="match status" value="1"/>
</dbReference>
<comment type="similarity">
    <text evidence="3">Belongs to the complex I 75 kDa subunit family.</text>
</comment>
<feature type="domain" description="4Fe-4S His(Cys)3-ligated-type" evidence="16">
    <location>
        <begin position="83"/>
        <end position="122"/>
    </location>
</feature>
<dbReference type="SUPFAM" id="SSF54292">
    <property type="entry name" value="2Fe-2S ferredoxin-like"/>
    <property type="match status" value="1"/>
</dbReference>
<feature type="domain" description="4Fe-4S ferredoxin-type" evidence="15">
    <location>
        <begin position="142"/>
        <end position="173"/>
    </location>
</feature>
<keyword evidence="6" id="KW-0479">Metal-binding</keyword>
<dbReference type="SUPFAM" id="SSF53920">
    <property type="entry name" value="Fe-only hydrogenase"/>
    <property type="match status" value="1"/>
</dbReference>
<dbReference type="InterPro" id="IPR017900">
    <property type="entry name" value="4Fe4S_Fe_S_CS"/>
</dbReference>
<dbReference type="GO" id="GO:0042773">
    <property type="term" value="P:ATP synthesis coupled electron transport"/>
    <property type="evidence" value="ECO:0007669"/>
    <property type="project" value="InterPro"/>
</dbReference>
<evidence type="ECO:0008006" key="18">
    <source>
        <dbReference type="Google" id="ProtNLM"/>
    </source>
</evidence>
<evidence type="ECO:0000256" key="10">
    <source>
        <dbReference type="ARBA" id="ARBA00023014"/>
    </source>
</evidence>
<dbReference type="SUPFAM" id="SSF54862">
    <property type="entry name" value="4Fe-4S ferredoxins"/>
    <property type="match status" value="1"/>
</dbReference>
<dbReference type="SMART" id="SM00929">
    <property type="entry name" value="NADH-G_4Fe-4S_3"/>
    <property type="match status" value="1"/>
</dbReference>
<dbReference type="GO" id="GO:0016020">
    <property type="term" value="C:membrane"/>
    <property type="evidence" value="ECO:0007669"/>
    <property type="project" value="UniProtKB-SubCell"/>
</dbReference>
<dbReference type="InterPro" id="IPR049830">
    <property type="entry name" value="HndD"/>
</dbReference>
<dbReference type="PROSITE" id="PS00198">
    <property type="entry name" value="4FE4S_FER_1"/>
    <property type="match status" value="1"/>
</dbReference>
<name>A0A0F9MWM8_9ZZZZ</name>
<dbReference type="GO" id="GO:0008137">
    <property type="term" value="F:NADH dehydrogenase (ubiquinone) activity"/>
    <property type="evidence" value="ECO:0007669"/>
    <property type="project" value="InterPro"/>
</dbReference>
<dbReference type="FunFam" id="3.30.70.20:FF:000035">
    <property type="entry name" value="Iron hydrogenase 1"/>
    <property type="match status" value="1"/>
</dbReference>
<dbReference type="InterPro" id="IPR017896">
    <property type="entry name" value="4Fe4S_Fe-S-bd"/>
</dbReference>
<dbReference type="Gene3D" id="3.40.50.1780">
    <property type="match status" value="1"/>
</dbReference>
<dbReference type="InterPro" id="IPR003149">
    <property type="entry name" value="Fe_hydrogenase_ssu"/>
</dbReference>
<evidence type="ECO:0000259" key="15">
    <source>
        <dbReference type="PROSITE" id="PS51379"/>
    </source>
</evidence>
<feature type="domain" description="4Fe-4S ferredoxin-type" evidence="15">
    <location>
        <begin position="185"/>
        <end position="214"/>
    </location>
</feature>
<dbReference type="InterPro" id="IPR019574">
    <property type="entry name" value="NADH_UbQ_OxRdtase_Gsu_4Fe4S-bd"/>
</dbReference>
<keyword evidence="7" id="KW-0677">Repeat</keyword>
<dbReference type="GO" id="GO:0008901">
    <property type="term" value="F:ferredoxin hydrogenase activity"/>
    <property type="evidence" value="ECO:0007669"/>
    <property type="project" value="InterPro"/>
</dbReference>
<comment type="subcellular location">
    <subcellularLocation>
        <location evidence="2">Membrane</location>
    </subcellularLocation>
</comment>
<evidence type="ECO:0000256" key="2">
    <source>
        <dbReference type="ARBA" id="ARBA00004370"/>
    </source>
</evidence>
<dbReference type="InterPro" id="IPR036010">
    <property type="entry name" value="2Fe-2S_ferredoxin-like_sf"/>
</dbReference>
<keyword evidence="5" id="KW-0001">2Fe-2S</keyword>
<dbReference type="GO" id="GO:0051539">
    <property type="term" value="F:4 iron, 4 sulfur cluster binding"/>
    <property type="evidence" value="ECO:0007669"/>
    <property type="project" value="UniProtKB-KW"/>
</dbReference>
<keyword evidence="11" id="KW-0520">NAD</keyword>
<dbReference type="InterPro" id="IPR000283">
    <property type="entry name" value="NADH_UbQ_OxRdtase_75kDa_su_CS"/>
</dbReference>
<evidence type="ECO:0000256" key="7">
    <source>
        <dbReference type="ARBA" id="ARBA00022737"/>
    </source>
</evidence>
<dbReference type="Pfam" id="PF02906">
    <property type="entry name" value="Fe_hyd_lg_C"/>
    <property type="match status" value="1"/>
</dbReference>
<gene>
    <name evidence="17" type="ORF">LCGC14_1333760</name>
</gene>
<dbReference type="Gene3D" id="3.40.950.10">
    <property type="entry name" value="Fe-only Hydrogenase (Larger Subunit), Chain L, domain 3"/>
    <property type="match status" value="1"/>
</dbReference>
<comment type="cofactor">
    <cofactor evidence="1">
        <name>[4Fe-4S] cluster</name>
        <dbReference type="ChEBI" id="CHEBI:49883"/>
    </cofactor>
</comment>
<keyword evidence="9" id="KW-0408">Iron</keyword>
<dbReference type="Pfam" id="PF12838">
    <property type="entry name" value="Fer4_7"/>
    <property type="match status" value="1"/>
</dbReference>
<dbReference type="SMART" id="SM00902">
    <property type="entry name" value="Fe_hyd_SSU"/>
    <property type="match status" value="1"/>
</dbReference>
<dbReference type="Pfam" id="PF10588">
    <property type="entry name" value="NADH-G_4Fe-4S_3"/>
    <property type="match status" value="1"/>
</dbReference>
<feature type="domain" description="2Fe-2S ferredoxin-type" evidence="14">
    <location>
        <begin position="5"/>
        <end position="83"/>
    </location>
</feature>
<dbReference type="PROSITE" id="PS00641">
    <property type="entry name" value="COMPLEX1_75K_1"/>
    <property type="match status" value="1"/>
</dbReference>
<evidence type="ECO:0000256" key="13">
    <source>
        <dbReference type="ARBA" id="ARBA00034078"/>
    </source>
</evidence>
<evidence type="ECO:0000256" key="9">
    <source>
        <dbReference type="ARBA" id="ARBA00023004"/>
    </source>
</evidence>
<keyword evidence="8" id="KW-1278">Translocase</keyword>
<dbReference type="Pfam" id="PF02256">
    <property type="entry name" value="Fe_hyd_SSU"/>
    <property type="match status" value="1"/>
</dbReference>
<dbReference type="PROSITE" id="PS51379">
    <property type="entry name" value="4FE4S_FER_2"/>
    <property type="match status" value="2"/>
</dbReference>
<dbReference type="FunFam" id="3.10.20.740:FF:000004">
    <property type="entry name" value="NADH-quinone oxidoreductase"/>
    <property type="match status" value="1"/>
</dbReference>
<dbReference type="GO" id="GO:0051537">
    <property type="term" value="F:2 iron, 2 sulfur cluster binding"/>
    <property type="evidence" value="ECO:0007669"/>
    <property type="project" value="UniProtKB-KW"/>
</dbReference>